<feature type="transmembrane region" description="Helical" evidence="2">
    <location>
        <begin position="135"/>
        <end position="153"/>
    </location>
</feature>
<accession>A0A9W9AWC5</accession>
<reference evidence="3" key="2">
    <citation type="journal article" date="2023" name="Proc. Natl. Acad. Sci. U.S.A.">
        <title>A global phylogenomic analysis of the shiitake genus Lentinula.</title>
        <authorList>
            <person name="Sierra-Patev S."/>
            <person name="Min B."/>
            <person name="Naranjo-Ortiz M."/>
            <person name="Looney B."/>
            <person name="Konkel Z."/>
            <person name="Slot J.C."/>
            <person name="Sakamoto Y."/>
            <person name="Steenwyk J.L."/>
            <person name="Rokas A."/>
            <person name="Carro J."/>
            <person name="Camarero S."/>
            <person name="Ferreira P."/>
            <person name="Molpeceres G."/>
            <person name="Ruiz-Duenas F.J."/>
            <person name="Serrano A."/>
            <person name="Henrissat B."/>
            <person name="Drula E."/>
            <person name="Hughes K.W."/>
            <person name="Mata J.L."/>
            <person name="Ishikawa N.K."/>
            <person name="Vargas-Isla R."/>
            <person name="Ushijima S."/>
            <person name="Smith C.A."/>
            <person name="Donoghue J."/>
            <person name="Ahrendt S."/>
            <person name="Andreopoulos W."/>
            <person name="He G."/>
            <person name="LaButti K."/>
            <person name="Lipzen A."/>
            <person name="Ng V."/>
            <person name="Riley R."/>
            <person name="Sandor L."/>
            <person name="Barry K."/>
            <person name="Martinez A.T."/>
            <person name="Xiao Y."/>
            <person name="Gibbons J.G."/>
            <person name="Terashima K."/>
            <person name="Grigoriev I.V."/>
            <person name="Hibbett D."/>
        </authorList>
    </citation>
    <scope>NUCLEOTIDE SEQUENCE</scope>
    <source>
        <strain evidence="3">Sp2 HRB7682 ss15</strain>
    </source>
</reference>
<feature type="transmembrane region" description="Helical" evidence="2">
    <location>
        <begin position="234"/>
        <end position="258"/>
    </location>
</feature>
<dbReference type="Proteomes" id="UP001150238">
    <property type="component" value="Unassembled WGS sequence"/>
</dbReference>
<sequence length="272" mass="30236">MTTTTTNTTTTTSTRSLAPIKRYNFRERRPVVTGVEQRQRDQQQRDQGKGQGHDRGRGRTQSRGRLPPSLLGTSSPFRCSLRTRRHRHELSRRCRCRNRQRVGMDCVQGMLGVGCRRGRGQIMFREGEGDGKCSFVFGLVSLVAVSSLPVCYWDSDWGFVNGSAFACISSVILGEWMVSLCFTICPSSLFPANPSVPYRYPYPFIYSVHSPPPPSTSVSSLRVFSPSPPPAISMYPLLTLFLSPLILISFLFPFLCCVAGRGGSLLLSCSYA</sequence>
<evidence type="ECO:0000313" key="3">
    <source>
        <dbReference type="EMBL" id="KAJ4492056.1"/>
    </source>
</evidence>
<keyword evidence="2" id="KW-0472">Membrane</keyword>
<evidence type="ECO:0000256" key="1">
    <source>
        <dbReference type="SAM" id="MobiDB-lite"/>
    </source>
</evidence>
<feature type="compositionally biased region" description="Basic and acidic residues" evidence="1">
    <location>
        <begin position="37"/>
        <end position="57"/>
    </location>
</feature>
<feature type="compositionally biased region" description="Low complexity" evidence="1">
    <location>
        <begin position="1"/>
        <end position="14"/>
    </location>
</feature>
<dbReference type="EMBL" id="JANVFS010000005">
    <property type="protein sequence ID" value="KAJ4492056.1"/>
    <property type="molecule type" value="Genomic_DNA"/>
</dbReference>
<protein>
    <submittedName>
        <fullName evidence="3">Uncharacterized protein</fullName>
    </submittedName>
</protein>
<organism evidence="3 4">
    <name type="scientific">Lentinula lateritia</name>
    <dbReference type="NCBI Taxonomy" id="40482"/>
    <lineage>
        <taxon>Eukaryota</taxon>
        <taxon>Fungi</taxon>
        <taxon>Dikarya</taxon>
        <taxon>Basidiomycota</taxon>
        <taxon>Agaricomycotina</taxon>
        <taxon>Agaricomycetes</taxon>
        <taxon>Agaricomycetidae</taxon>
        <taxon>Agaricales</taxon>
        <taxon>Marasmiineae</taxon>
        <taxon>Omphalotaceae</taxon>
        <taxon>Lentinula</taxon>
    </lineage>
</organism>
<feature type="region of interest" description="Disordered" evidence="1">
    <location>
        <begin position="1"/>
        <end position="76"/>
    </location>
</feature>
<reference evidence="3" key="1">
    <citation type="submission" date="2022-08" db="EMBL/GenBank/DDBJ databases">
        <authorList>
            <consortium name="DOE Joint Genome Institute"/>
            <person name="Min B."/>
            <person name="Riley R."/>
            <person name="Sierra-Patev S."/>
            <person name="Naranjo-Ortiz M."/>
            <person name="Looney B."/>
            <person name="Konkel Z."/>
            <person name="Slot J.C."/>
            <person name="Sakamoto Y."/>
            <person name="Steenwyk J.L."/>
            <person name="Rokas A."/>
            <person name="Carro J."/>
            <person name="Camarero S."/>
            <person name="Ferreira P."/>
            <person name="Molpeceres G."/>
            <person name="Ruiz-Duenas F.J."/>
            <person name="Serrano A."/>
            <person name="Henrissat B."/>
            <person name="Drula E."/>
            <person name="Hughes K.W."/>
            <person name="Mata J.L."/>
            <person name="Ishikawa N.K."/>
            <person name="Vargas-Isla R."/>
            <person name="Ushijima S."/>
            <person name="Smith C.A."/>
            <person name="Ahrendt S."/>
            <person name="Andreopoulos W."/>
            <person name="He G."/>
            <person name="Labutti K."/>
            <person name="Lipzen A."/>
            <person name="Ng V."/>
            <person name="Sandor L."/>
            <person name="Barry K."/>
            <person name="Martinez A.T."/>
            <person name="Xiao Y."/>
            <person name="Gibbons J.G."/>
            <person name="Terashima K."/>
            <person name="Hibbett D.S."/>
            <person name="Grigoriev I.V."/>
        </authorList>
    </citation>
    <scope>NUCLEOTIDE SEQUENCE</scope>
    <source>
        <strain evidence="3">Sp2 HRB7682 ss15</strain>
    </source>
</reference>
<keyword evidence="2" id="KW-0812">Transmembrane</keyword>
<gene>
    <name evidence="3" type="ORF">C8J55DRAFT_502849</name>
</gene>
<evidence type="ECO:0000256" key="2">
    <source>
        <dbReference type="SAM" id="Phobius"/>
    </source>
</evidence>
<keyword evidence="2" id="KW-1133">Transmembrane helix</keyword>
<evidence type="ECO:0000313" key="4">
    <source>
        <dbReference type="Proteomes" id="UP001150238"/>
    </source>
</evidence>
<proteinExistence type="predicted"/>
<dbReference type="AlphaFoldDB" id="A0A9W9AWC5"/>
<name>A0A9W9AWC5_9AGAR</name>
<comment type="caution">
    <text evidence="3">The sequence shown here is derived from an EMBL/GenBank/DDBJ whole genome shotgun (WGS) entry which is preliminary data.</text>
</comment>